<organism evidence="2 3">
    <name type="scientific">Aldrovandia affinis</name>
    <dbReference type="NCBI Taxonomy" id="143900"/>
    <lineage>
        <taxon>Eukaryota</taxon>
        <taxon>Metazoa</taxon>
        <taxon>Chordata</taxon>
        <taxon>Craniata</taxon>
        <taxon>Vertebrata</taxon>
        <taxon>Euteleostomi</taxon>
        <taxon>Actinopterygii</taxon>
        <taxon>Neopterygii</taxon>
        <taxon>Teleostei</taxon>
        <taxon>Notacanthiformes</taxon>
        <taxon>Halosauridae</taxon>
        <taxon>Aldrovandia</taxon>
    </lineage>
</organism>
<keyword evidence="3" id="KW-1185">Reference proteome</keyword>
<dbReference type="Proteomes" id="UP001221898">
    <property type="component" value="Unassembled WGS sequence"/>
</dbReference>
<gene>
    <name evidence="2" type="ORF">AAFF_G00410660</name>
</gene>
<comment type="caution">
    <text evidence="2">The sequence shown here is derived from an EMBL/GenBank/DDBJ whole genome shotgun (WGS) entry which is preliminary data.</text>
</comment>
<feature type="compositionally biased region" description="Basic and acidic residues" evidence="1">
    <location>
        <begin position="11"/>
        <end position="25"/>
    </location>
</feature>
<evidence type="ECO:0000313" key="2">
    <source>
        <dbReference type="EMBL" id="KAJ8361937.1"/>
    </source>
</evidence>
<accession>A0AAD7VYE0</accession>
<reference evidence="2" key="1">
    <citation type="journal article" date="2023" name="Science">
        <title>Genome structures resolve the early diversification of teleost fishes.</title>
        <authorList>
            <person name="Parey E."/>
            <person name="Louis A."/>
            <person name="Montfort J."/>
            <person name="Bouchez O."/>
            <person name="Roques C."/>
            <person name="Iampietro C."/>
            <person name="Lluch J."/>
            <person name="Castinel A."/>
            <person name="Donnadieu C."/>
            <person name="Desvignes T."/>
            <person name="Floi Bucao C."/>
            <person name="Jouanno E."/>
            <person name="Wen M."/>
            <person name="Mejri S."/>
            <person name="Dirks R."/>
            <person name="Jansen H."/>
            <person name="Henkel C."/>
            <person name="Chen W.J."/>
            <person name="Zahm M."/>
            <person name="Cabau C."/>
            <person name="Klopp C."/>
            <person name="Thompson A.W."/>
            <person name="Robinson-Rechavi M."/>
            <person name="Braasch I."/>
            <person name="Lecointre G."/>
            <person name="Bobe J."/>
            <person name="Postlethwait J.H."/>
            <person name="Berthelot C."/>
            <person name="Roest Crollius H."/>
            <person name="Guiguen Y."/>
        </authorList>
    </citation>
    <scope>NUCLEOTIDE SEQUENCE</scope>
    <source>
        <strain evidence="2">NC1722</strain>
    </source>
</reference>
<feature type="region of interest" description="Disordered" evidence="1">
    <location>
        <begin position="1"/>
        <end position="38"/>
    </location>
</feature>
<evidence type="ECO:0000256" key="1">
    <source>
        <dbReference type="SAM" id="MobiDB-lite"/>
    </source>
</evidence>
<name>A0AAD7VYE0_9TELE</name>
<dbReference type="EMBL" id="JAINUG010000823">
    <property type="protein sequence ID" value="KAJ8361937.1"/>
    <property type="molecule type" value="Genomic_DNA"/>
</dbReference>
<dbReference type="AlphaFoldDB" id="A0AAD7VYE0"/>
<proteinExistence type="predicted"/>
<evidence type="ECO:0000313" key="3">
    <source>
        <dbReference type="Proteomes" id="UP001221898"/>
    </source>
</evidence>
<protein>
    <submittedName>
        <fullName evidence="2">Uncharacterized protein</fullName>
    </submittedName>
</protein>
<sequence length="109" mass="13028">MSSAVSEAESELEKDTELLEKREETVAGNRSGHFTIEGIDEGFKGEKVAEKQLKQKFEEEWSRREEEWRRREEDWRRREEELIERMATDVVRFRDRGIHSASQEEEGQL</sequence>